<reference evidence="2" key="2">
    <citation type="submission" date="2020-09" db="EMBL/GenBank/DDBJ databases">
        <authorList>
            <person name="Sun Q."/>
            <person name="Zhou Y."/>
        </authorList>
    </citation>
    <scope>NUCLEOTIDE SEQUENCE</scope>
    <source>
        <strain evidence="2">CGMCC 1.15725</strain>
    </source>
</reference>
<protein>
    <submittedName>
        <fullName evidence="2">Uncharacterized protein</fullName>
    </submittedName>
</protein>
<accession>A0A8J2Z1L8</accession>
<feature type="transmembrane region" description="Helical" evidence="1">
    <location>
        <begin position="20"/>
        <end position="41"/>
    </location>
</feature>
<evidence type="ECO:0000313" key="2">
    <source>
        <dbReference type="EMBL" id="GGF50062.1"/>
    </source>
</evidence>
<gene>
    <name evidence="2" type="ORF">GCM10011611_65590</name>
</gene>
<proteinExistence type="predicted"/>
<dbReference type="Proteomes" id="UP000646365">
    <property type="component" value="Unassembled WGS sequence"/>
</dbReference>
<reference evidence="2" key="1">
    <citation type="journal article" date="2014" name="Int. J. Syst. Evol. Microbiol.">
        <title>Complete genome sequence of Corynebacterium casei LMG S-19264T (=DSM 44701T), isolated from a smear-ripened cheese.</title>
        <authorList>
            <consortium name="US DOE Joint Genome Institute (JGI-PGF)"/>
            <person name="Walter F."/>
            <person name="Albersmeier A."/>
            <person name="Kalinowski J."/>
            <person name="Ruckert C."/>
        </authorList>
    </citation>
    <scope>NUCLEOTIDE SEQUENCE</scope>
    <source>
        <strain evidence="2">CGMCC 1.15725</strain>
    </source>
</reference>
<keyword evidence="1" id="KW-0472">Membrane</keyword>
<evidence type="ECO:0000313" key="3">
    <source>
        <dbReference type="Proteomes" id="UP000646365"/>
    </source>
</evidence>
<comment type="caution">
    <text evidence="2">The sequence shown here is derived from an EMBL/GenBank/DDBJ whole genome shotgun (WGS) entry which is preliminary data.</text>
</comment>
<dbReference type="EMBL" id="BMJQ01000032">
    <property type="protein sequence ID" value="GGF50062.1"/>
    <property type="molecule type" value="Genomic_DNA"/>
</dbReference>
<keyword evidence="1" id="KW-0812">Transmembrane</keyword>
<organism evidence="2 3">
    <name type="scientific">Aliidongia dinghuensis</name>
    <dbReference type="NCBI Taxonomy" id="1867774"/>
    <lineage>
        <taxon>Bacteria</taxon>
        <taxon>Pseudomonadati</taxon>
        <taxon>Pseudomonadota</taxon>
        <taxon>Alphaproteobacteria</taxon>
        <taxon>Rhodospirillales</taxon>
        <taxon>Dongiaceae</taxon>
        <taxon>Aliidongia</taxon>
    </lineage>
</organism>
<dbReference type="AlphaFoldDB" id="A0A8J2Z1L8"/>
<name>A0A8J2Z1L8_9PROT</name>
<keyword evidence="1" id="KW-1133">Transmembrane helix</keyword>
<evidence type="ECO:0000256" key="1">
    <source>
        <dbReference type="SAM" id="Phobius"/>
    </source>
</evidence>
<keyword evidence="3" id="KW-1185">Reference proteome</keyword>
<sequence length="42" mass="4286">MRGYTPSLAERADGLLSGILFLALMALAVLAEAVGVAQLLLG</sequence>